<comment type="caution">
    <text evidence="3">The sequence shown here is derived from an EMBL/GenBank/DDBJ whole genome shotgun (WGS) entry which is preliminary data.</text>
</comment>
<keyword evidence="1" id="KW-0808">Transferase</keyword>
<evidence type="ECO:0000313" key="4">
    <source>
        <dbReference type="Proteomes" id="UP001501710"/>
    </source>
</evidence>
<evidence type="ECO:0000256" key="1">
    <source>
        <dbReference type="ARBA" id="ARBA00022527"/>
    </source>
</evidence>
<keyword evidence="1" id="KW-0723">Serine/threonine-protein kinase</keyword>
<dbReference type="PANTHER" id="PTHR35526">
    <property type="entry name" value="ANTI-SIGMA-F FACTOR RSBW-RELATED"/>
    <property type="match status" value="1"/>
</dbReference>
<name>A0ABP8C9A9_9ACTN</name>
<reference evidence="4" key="1">
    <citation type="journal article" date="2019" name="Int. J. Syst. Evol. Microbiol.">
        <title>The Global Catalogue of Microorganisms (GCM) 10K type strain sequencing project: providing services to taxonomists for standard genome sequencing and annotation.</title>
        <authorList>
            <consortium name="The Broad Institute Genomics Platform"/>
            <consortium name="The Broad Institute Genome Sequencing Center for Infectious Disease"/>
            <person name="Wu L."/>
            <person name="Ma J."/>
        </authorList>
    </citation>
    <scope>NUCLEOTIDE SEQUENCE [LARGE SCALE GENOMIC DNA]</scope>
    <source>
        <strain evidence="4">JCM 17440</strain>
    </source>
</reference>
<accession>A0ABP8C9A9</accession>
<dbReference type="Pfam" id="PF13581">
    <property type="entry name" value="HATPase_c_2"/>
    <property type="match status" value="1"/>
</dbReference>
<dbReference type="Proteomes" id="UP001501710">
    <property type="component" value="Unassembled WGS sequence"/>
</dbReference>
<evidence type="ECO:0000313" key="3">
    <source>
        <dbReference type="EMBL" id="GAA4235985.1"/>
    </source>
</evidence>
<dbReference type="InterPro" id="IPR003594">
    <property type="entry name" value="HATPase_dom"/>
</dbReference>
<dbReference type="InterPro" id="IPR050267">
    <property type="entry name" value="Anti-sigma-factor_SerPK"/>
</dbReference>
<proteinExistence type="predicted"/>
<evidence type="ECO:0000259" key="2">
    <source>
        <dbReference type="Pfam" id="PF13581"/>
    </source>
</evidence>
<dbReference type="EMBL" id="BAABAS010000015">
    <property type="protein sequence ID" value="GAA4235985.1"/>
    <property type="molecule type" value="Genomic_DNA"/>
</dbReference>
<keyword evidence="1" id="KW-0418">Kinase</keyword>
<dbReference type="CDD" id="cd16936">
    <property type="entry name" value="HATPase_RsbW-like"/>
    <property type="match status" value="1"/>
</dbReference>
<dbReference type="Gene3D" id="3.30.565.10">
    <property type="entry name" value="Histidine kinase-like ATPase, C-terminal domain"/>
    <property type="match status" value="1"/>
</dbReference>
<dbReference type="InterPro" id="IPR036890">
    <property type="entry name" value="HATPase_C_sf"/>
</dbReference>
<dbReference type="PANTHER" id="PTHR35526:SF3">
    <property type="entry name" value="ANTI-SIGMA-F FACTOR RSBW"/>
    <property type="match status" value="1"/>
</dbReference>
<feature type="domain" description="Histidine kinase/HSP90-like ATPase" evidence="2">
    <location>
        <begin position="112"/>
        <end position="213"/>
    </location>
</feature>
<organism evidence="3 4">
    <name type="scientific">Actinomadura meridiana</name>
    <dbReference type="NCBI Taxonomy" id="559626"/>
    <lineage>
        <taxon>Bacteria</taxon>
        <taxon>Bacillati</taxon>
        <taxon>Actinomycetota</taxon>
        <taxon>Actinomycetes</taxon>
        <taxon>Streptosporangiales</taxon>
        <taxon>Thermomonosporaceae</taxon>
        <taxon>Actinomadura</taxon>
    </lineage>
</organism>
<dbReference type="SUPFAM" id="SSF55874">
    <property type="entry name" value="ATPase domain of HSP90 chaperone/DNA topoisomerase II/histidine kinase"/>
    <property type="match status" value="1"/>
</dbReference>
<keyword evidence="4" id="KW-1185">Reference proteome</keyword>
<gene>
    <name evidence="3" type="ORF">GCM10022254_44510</name>
</gene>
<protein>
    <recommendedName>
        <fullName evidence="2">Histidine kinase/HSP90-like ATPase domain-containing protein</fullName>
    </recommendedName>
</protein>
<dbReference type="RefSeq" id="WP_344899622.1">
    <property type="nucleotide sequence ID" value="NZ_BAABAS010000015.1"/>
</dbReference>
<sequence length="217" mass="23274">MCESRGDPLEVLAGELARRGLGATMCGGALVLSRGERVIACDGWRFRWGGERGHVLGEVGAEAVAAERVVRVLRQVGLSAGDVLDVTFLAARTAPGQVRTLVELRLGAWRMDALRDDVMLIASELVTNAAVHVPGGRIRVRFVREQRGVLFQVWDCSDVLPVRRRATVLSPDAAALDSGYRDGTGGLGLPIVAALASEYGVIPTEPHGKWAWARVTV</sequence>